<dbReference type="EMBL" id="CAJPEV010004528">
    <property type="protein sequence ID" value="CAG0901940.1"/>
    <property type="molecule type" value="Genomic_DNA"/>
</dbReference>
<evidence type="ECO:0000313" key="1">
    <source>
        <dbReference type="EMBL" id="CAD7252525.1"/>
    </source>
</evidence>
<sequence>MSDRRPKDLSSLKHLILDREYPLNTTRFLDELVKRKLITKIEEEELRKMKYRKQIDEIFVILYKKNPKPTFNAVKDIMNEMDRTDFVDGESSPNVTAWCGFTASFLIGPYLEEPRGPKTCTVNGERYHKLLAEAVLPGLVQRGILGDIIFMAHEDDVTT</sequence>
<reference evidence="1" key="1">
    <citation type="submission" date="2020-11" db="EMBL/GenBank/DDBJ databases">
        <authorList>
            <person name="Tran Van P."/>
        </authorList>
    </citation>
    <scope>NUCLEOTIDE SEQUENCE</scope>
</reference>
<evidence type="ECO:0000313" key="2">
    <source>
        <dbReference type="Proteomes" id="UP000677054"/>
    </source>
</evidence>
<organism evidence="1">
    <name type="scientific">Darwinula stevensoni</name>
    <dbReference type="NCBI Taxonomy" id="69355"/>
    <lineage>
        <taxon>Eukaryota</taxon>
        <taxon>Metazoa</taxon>
        <taxon>Ecdysozoa</taxon>
        <taxon>Arthropoda</taxon>
        <taxon>Crustacea</taxon>
        <taxon>Oligostraca</taxon>
        <taxon>Ostracoda</taxon>
        <taxon>Podocopa</taxon>
        <taxon>Podocopida</taxon>
        <taxon>Darwinulocopina</taxon>
        <taxon>Darwinuloidea</taxon>
        <taxon>Darwinulidae</taxon>
        <taxon>Darwinula</taxon>
    </lineage>
</organism>
<dbReference type="AlphaFoldDB" id="A0A7R9AEH0"/>
<proteinExistence type="predicted"/>
<dbReference type="Proteomes" id="UP000677054">
    <property type="component" value="Unassembled WGS sequence"/>
</dbReference>
<accession>A0A7R9AEH0</accession>
<keyword evidence="2" id="KW-1185">Reference proteome</keyword>
<dbReference type="EMBL" id="LR904045">
    <property type="protein sequence ID" value="CAD7252525.1"/>
    <property type="molecule type" value="Genomic_DNA"/>
</dbReference>
<dbReference type="OrthoDB" id="8031842at2759"/>
<protein>
    <submittedName>
        <fullName evidence="1">Uncharacterized protein</fullName>
    </submittedName>
</protein>
<gene>
    <name evidence="1" type="ORF">DSTB1V02_LOCUS12283</name>
</gene>
<name>A0A7R9AEH0_9CRUS</name>